<keyword evidence="2" id="KW-1185">Reference proteome</keyword>
<accession>A0A2K8KQ03</accession>
<dbReference type="EMBL" id="CP011797">
    <property type="protein sequence ID" value="ATX76830.1"/>
    <property type="molecule type" value="Genomic_DNA"/>
</dbReference>
<dbReference type="OrthoDB" id="9800421at2"/>
<proteinExistence type="predicted"/>
<gene>
    <name evidence="1" type="ORF">REIFOR_01688</name>
</gene>
<evidence type="ECO:0000313" key="2">
    <source>
        <dbReference type="Proteomes" id="UP000229757"/>
    </source>
</evidence>
<sequence length="162" mass="18078">MHHLIKDGVRIAHDPWQILAGDYSANLPNGSLLPVSLWTERGPELCQATAELGVYIRENEDLSGLIDYLPTIAVVAFQFGKVADGRAFSYARQLREQFGYSGEIRATGDFMPDQVGYLERCGFNAFACRSAAEQQTALLIRAALPVNYQADVQQSQPLFRRR</sequence>
<dbReference type="KEGG" id="rfo:REIFOR_01688"/>
<dbReference type="PIRSF" id="PIRSF030820">
    <property type="entry name" value="UCP030820"/>
    <property type="match status" value="1"/>
</dbReference>
<evidence type="ECO:0000313" key="1">
    <source>
        <dbReference type="EMBL" id="ATX76830.1"/>
    </source>
</evidence>
<protein>
    <submittedName>
        <fullName evidence="1">Oxidoreductase</fullName>
    </submittedName>
</protein>
<dbReference type="Pfam" id="PF06073">
    <property type="entry name" value="DUF934"/>
    <property type="match status" value="1"/>
</dbReference>
<reference evidence="1 2" key="1">
    <citation type="journal article" date="2017" name="Environ. Microbiol.">
        <title>Genomic and physiological analyses of 'Reinekea forsetii' reveal a versatile opportunistic lifestyle during spring algae blooms.</title>
        <authorList>
            <person name="Avci B."/>
            <person name="Hahnke R.L."/>
            <person name="Chafee M."/>
            <person name="Fischer T."/>
            <person name="Gruber-Vodicka H."/>
            <person name="Tegetmeyer H.E."/>
            <person name="Harder J."/>
            <person name="Fuchs B.M."/>
            <person name="Amann R.I."/>
            <person name="Teeling H."/>
        </authorList>
    </citation>
    <scope>NUCLEOTIDE SEQUENCE [LARGE SCALE GENOMIC DNA]</scope>
    <source>
        <strain evidence="1 2">Hel1_31_D35</strain>
    </source>
</reference>
<dbReference type="RefSeq" id="WP_100257140.1">
    <property type="nucleotide sequence ID" value="NZ_CP011797.1"/>
</dbReference>
<dbReference type="InterPro" id="IPR008318">
    <property type="entry name" value="UCP030820"/>
</dbReference>
<name>A0A2K8KQ03_9GAMM</name>
<dbReference type="Proteomes" id="UP000229757">
    <property type="component" value="Chromosome"/>
</dbReference>
<dbReference type="AlphaFoldDB" id="A0A2K8KQ03"/>
<organism evidence="1 2">
    <name type="scientific">Reinekea forsetii</name>
    <dbReference type="NCBI Taxonomy" id="1336806"/>
    <lineage>
        <taxon>Bacteria</taxon>
        <taxon>Pseudomonadati</taxon>
        <taxon>Pseudomonadota</taxon>
        <taxon>Gammaproteobacteria</taxon>
        <taxon>Oceanospirillales</taxon>
        <taxon>Saccharospirillaceae</taxon>
        <taxon>Reinekea</taxon>
    </lineage>
</organism>